<dbReference type="SUPFAM" id="SSF55729">
    <property type="entry name" value="Acyl-CoA N-acyltransferases (Nat)"/>
    <property type="match status" value="1"/>
</dbReference>
<keyword evidence="1" id="KW-0472">Membrane</keyword>
<keyword evidence="1" id="KW-0812">Transmembrane</keyword>
<feature type="transmembrane region" description="Helical" evidence="1">
    <location>
        <begin position="192"/>
        <end position="210"/>
    </location>
</feature>
<keyword evidence="1" id="KW-1133">Transmembrane helix</keyword>
<dbReference type="Gene3D" id="3.40.630.30">
    <property type="match status" value="1"/>
</dbReference>
<comment type="caution">
    <text evidence="2">The sequence shown here is derived from an EMBL/GenBank/DDBJ whole genome shotgun (WGS) entry which is preliminary data.</text>
</comment>
<name>A0ABS3T6X5_9FLAO</name>
<keyword evidence="3" id="KW-1185">Reference proteome</keyword>
<evidence type="ECO:0000313" key="2">
    <source>
        <dbReference type="EMBL" id="MBO3117475.1"/>
    </source>
</evidence>
<protein>
    <recommendedName>
        <fullName evidence="4">N-acetyltransferase domain-containing protein</fullName>
    </recommendedName>
</protein>
<dbReference type="Proteomes" id="UP000676776">
    <property type="component" value="Unassembled WGS sequence"/>
</dbReference>
<evidence type="ECO:0000313" key="3">
    <source>
        <dbReference type="Proteomes" id="UP000676776"/>
    </source>
</evidence>
<dbReference type="RefSeq" id="WP_208154826.1">
    <property type="nucleotide sequence ID" value="NZ_JAGEVF010000009.1"/>
</dbReference>
<sequence>MENNRKGIVNRIKWIYKLTKHGLFWHGVRNNLARLGVDIMPYYYFISTKDAAIPQKIKGEQLHLKLTIFDESDMSKIKSAISGLGQKDFLSDLKNGDVCIGLKDNTEIVTYSLVRRKSFVFRKRYFPLGEKDIYIHSLYVFDKYRGKNIAAYMKYHRFGLFEKEGVIYHHAITEYFNKSALRIQHKLNAKTVALYLSIVLFKTWALNFTLRTYK</sequence>
<gene>
    <name evidence="2" type="ORF">J4050_11995</name>
</gene>
<proteinExistence type="predicted"/>
<dbReference type="EMBL" id="JAGEVF010000009">
    <property type="protein sequence ID" value="MBO3117475.1"/>
    <property type="molecule type" value="Genomic_DNA"/>
</dbReference>
<dbReference type="InterPro" id="IPR016181">
    <property type="entry name" value="Acyl_CoA_acyltransferase"/>
</dbReference>
<organism evidence="2 3">
    <name type="scientific">Winogradskyella pelagia</name>
    <dbReference type="NCBI Taxonomy" id="2819984"/>
    <lineage>
        <taxon>Bacteria</taxon>
        <taxon>Pseudomonadati</taxon>
        <taxon>Bacteroidota</taxon>
        <taxon>Flavobacteriia</taxon>
        <taxon>Flavobacteriales</taxon>
        <taxon>Flavobacteriaceae</taxon>
        <taxon>Winogradskyella</taxon>
    </lineage>
</organism>
<evidence type="ECO:0000256" key="1">
    <source>
        <dbReference type="SAM" id="Phobius"/>
    </source>
</evidence>
<evidence type="ECO:0008006" key="4">
    <source>
        <dbReference type="Google" id="ProtNLM"/>
    </source>
</evidence>
<reference evidence="2 3" key="1">
    <citation type="submission" date="2021-03" db="EMBL/GenBank/DDBJ databases">
        <title>Winogradskyella sp. nov., isolated from costal sediment.</title>
        <authorList>
            <person name="Gao C."/>
        </authorList>
    </citation>
    <scope>NUCLEOTIDE SEQUENCE [LARGE SCALE GENOMIC DNA]</scope>
    <source>
        <strain evidence="2 3">DF17</strain>
    </source>
</reference>
<accession>A0ABS3T6X5</accession>